<name>A0A6G5A6P9_RHIMP</name>
<evidence type="ECO:0000256" key="1">
    <source>
        <dbReference type="ARBA" id="ARBA00023157"/>
    </source>
</evidence>
<proteinExistence type="predicted"/>
<evidence type="ECO:0000256" key="2">
    <source>
        <dbReference type="RuleBase" id="RU363034"/>
    </source>
</evidence>
<sequence>MRDVFLVVLFCFVFKQVFSEAINSPACGIAAPLSRIVNGRATTKVKLPWIVYLEIVNRWSSNNITESMCGGSIISQSFVLTAAHCVNTYGKKPFWIRVFYNTSEMKKGPSVGVDRTIIHPEFTWDTLANDIALLKLRYPVKFDTYVEPICLPTTELLLTNVEAVIAGWGRISEQGDPSPNLQYIQRLILPYDMCKVGFISAEQAEAFDSSMVLCTSASDKDSCQGDSGGPLTIVTKWDEPFRSDWFLSASVVRVA</sequence>
<dbReference type="PROSITE" id="PS50240">
    <property type="entry name" value="TRYPSIN_DOM"/>
    <property type="match status" value="1"/>
</dbReference>
<feature type="chain" id="PRO_5026312588" evidence="3">
    <location>
        <begin position="20"/>
        <end position="255"/>
    </location>
</feature>
<dbReference type="InterPro" id="IPR009003">
    <property type="entry name" value="Peptidase_S1_PA"/>
</dbReference>
<dbReference type="Gene3D" id="2.40.10.10">
    <property type="entry name" value="Trypsin-like serine proteases"/>
    <property type="match status" value="1"/>
</dbReference>
<keyword evidence="2 5" id="KW-0645">Protease</keyword>
<dbReference type="GO" id="GO:0006508">
    <property type="term" value="P:proteolysis"/>
    <property type="evidence" value="ECO:0007669"/>
    <property type="project" value="UniProtKB-KW"/>
</dbReference>
<dbReference type="EMBL" id="GIKN01004398">
    <property type="protein sequence ID" value="NIE46671.1"/>
    <property type="molecule type" value="Transcribed_RNA"/>
</dbReference>
<dbReference type="SUPFAM" id="SSF50494">
    <property type="entry name" value="Trypsin-like serine proteases"/>
    <property type="match status" value="1"/>
</dbReference>
<feature type="signal peptide" evidence="3">
    <location>
        <begin position="1"/>
        <end position="19"/>
    </location>
</feature>
<dbReference type="VEuPathDB" id="VectorBase:LOC119165383"/>
<feature type="domain" description="Peptidase S1" evidence="4">
    <location>
        <begin position="36"/>
        <end position="255"/>
    </location>
</feature>
<dbReference type="InterPro" id="IPR001254">
    <property type="entry name" value="Trypsin_dom"/>
</dbReference>
<keyword evidence="2" id="KW-0720">Serine protease</keyword>
<evidence type="ECO:0000256" key="3">
    <source>
        <dbReference type="SAM" id="SignalP"/>
    </source>
</evidence>
<dbReference type="AlphaFoldDB" id="A0A6G5A6P9"/>
<evidence type="ECO:0000259" key="4">
    <source>
        <dbReference type="PROSITE" id="PS50240"/>
    </source>
</evidence>
<dbReference type="SMART" id="SM00020">
    <property type="entry name" value="Tryp_SPc"/>
    <property type="match status" value="1"/>
</dbReference>
<dbReference type="PROSITE" id="PS00135">
    <property type="entry name" value="TRYPSIN_SER"/>
    <property type="match status" value="1"/>
</dbReference>
<keyword evidence="1" id="KW-1015">Disulfide bond</keyword>
<dbReference type="InterPro" id="IPR043504">
    <property type="entry name" value="Peptidase_S1_PA_chymotrypsin"/>
</dbReference>
<dbReference type="GO" id="GO:0004252">
    <property type="term" value="F:serine-type endopeptidase activity"/>
    <property type="evidence" value="ECO:0007669"/>
    <property type="project" value="InterPro"/>
</dbReference>
<dbReference type="OrthoDB" id="6515605at2759"/>
<organism evidence="5">
    <name type="scientific">Rhipicephalus microplus</name>
    <name type="common">Cattle tick</name>
    <name type="synonym">Boophilus microplus</name>
    <dbReference type="NCBI Taxonomy" id="6941"/>
    <lineage>
        <taxon>Eukaryota</taxon>
        <taxon>Metazoa</taxon>
        <taxon>Ecdysozoa</taxon>
        <taxon>Arthropoda</taxon>
        <taxon>Chelicerata</taxon>
        <taxon>Arachnida</taxon>
        <taxon>Acari</taxon>
        <taxon>Parasitiformes</taxon>
        <taxon>Ixodida</taxon>
        <taxon>Ixodoidea</taxon>
        <taxon>Ixodidae</taxon>
        <taxon>Rhipicephalinae</taxon>
        <taxon>Rhipicephalus</taxon>
        <taxon>Boophilus</taxon>
    </lineage>
</organism>
<dbReference type="FunFam" id="2.40.10.10:FF:000068">
    <property type="entry name" value="transmembrane protease serine 2"/>
    <property type="match status" value="1"/>
</dbReference>
<dbReference type="InterPro" id="IPR001314">
    <property type="entry name" value="Peptidase_S1A"/>
</dbReference>
<evidence type="ECO:0000313" key="5">
    <source>
        <dbReference type="EMBL" id="NIE46671.1"/>
    </source>
</evidence>
<protein>
    <submittedName>
        <fullName evidence="5">Putative trypsin-like serine protease</fullName>
    </submittedName>
</protein>
<dbReference type="PROSITE" id="PS00134">
    <property type="entry name" value="TRYPSIN_HIS"/>
    <property type="match status" value="1"/>
</dbReference>
<keyword evidence="2" id="KW-0378">Hydrolase</keyword>
<dbReference type="CDD" id="cd00190">
    <property type="entry name" value="Tryp_SPc"/>
    <property type="match status" value="1"/>
</dbReference>
<dbReference type="PRINTS" id="PR00722">
    <property type="entry name" value="CHYMOTRYPSIN"/>
</dbReference>
<reference evidence="5" key="1">
    <citation type="submission" date="2020-03" db="EMBL/GenBank/DDBJ databases">
        <title>A transcriptome and proteome of the tick Rhipicephalus microplus shaped by the genetic composition of its hosts and developmental stage.</title>
        <authorList>
            <person name="Garcia G.R."/>
            <person name="Ribeiro J.M.C."/>
            <person name="Maruyama S.R."/>
            <person name="Gardinasse L.G."/>
            <person name="Nelson K."/>
            <person name="Ferreira B.R."/>
            <person name="Andrade T.G."/>
            <person name="Santos I.K.F.M."/>
        </authorList>
    </citation>
    <scope>NUCLEOTIDE SEQUENCE</scope>
    <source>
        <strain evidence="5">NSGR</strain>
        <tissue evidence="5">Salivary glands</tissue>
    </source>
</reference>
<accession>A0A6G5A6P9</accession>
<dbReference type="InterPro" id="IPR033116">
    <property type="entry name" value="TRYPSIN_SER"/>
</dbReference>
<dbReference type="PANTHER" id="PTHR24252">
    <property type="entry name" value="ACROSIN-RELATED"/>
    <property type="match status" value="1"/>
</dbReference>
<dbReference type="Pfam" id="PF00089">
    <property type="entry name" value="Trypsin"/>
    <property type="match status" value="1"/>
</dbReference>
<keyword evidence="3" id="KW-0732">Signal</keyword>
<dbReference type="PANTHER" id="PTHR24252:SF7">
    <property type="entry name" value="HYALIN"/>
    <property type="match status" value="1"/>
</dbReference>
<dbReference type="InterPro" id="IPR018114">
    <property type="entry name" value="TRYPSIN_HIS"/>
</dbReference>